<evidence type="ECO:0000313" key="3">
    <source>
        <dbReference type="Proteomes" id="UP001202328"/>
    </source>
</evidence>
<dbReference type="AlphaFoldDB" id="A0AAD4TIG4"/>
<feature type="compositionally biased region" description="Basic and acidic residues" evidence="1">
    <location>
        <begin position="144"/>
        <end position="157"/>
    </location>
</feature>
<name>A0AAD4TIG4_9MAGN</name>
<feature type="region of interest" description="Disordered" evidence="1">
    <location>
        <begin position="266"/>
        <end position="285"/>
    </location>
</feature>
<keyword evidence="3" id="KW-1185">Reference proteome</keyword>
<dbReference type="EMBL" id="JAJJMB010000061">
    <property type="protein sequence ID" value="KAI3963408.1"/>
    <property type="molecule type" value="Genomic_DNA"/>
</dbReference>
<feature type="compositionally biased region" description="Polar residues" evidence="1">
    <location>
        <begin position="109"/>
        <end position="118"/>
    </location>
</feature>
<evidence type="ECO:0000256" key="1">
    <source>
        <dbReference type="SAM" id="MobiDB-lite"/>
    </source>
</evidence>
<evidence type="ECO:0000313" key="2">
    <source>
        <dbReference type="EMBL" id="KAI3963408.1"/>
    </source>
</evidence>
<protein>
    <submittedName>
        <fullName evidence="2">Uncharacterized protein</fullName>
    </submittedName>
</protein>
<feature type="region of interest" description="Disordered" evidence="1">
    <location>
        <begin position="104"/>
        <end position="175"/>
    </location>
</feature>
<dbReference type="Proteomes" id="UP001202328">
    <property type="component" value="Unassembled WGS sequence"/>
</dbReference>
<organism evidence="2 3">
    <name type="scientific">Papaver atlanticum</name>
    <dbReference type="NCBI Taxonomy" id="357466"/>
    <lineage>
        <taxon>Eukaryota</taxon>
        <taxon>Viridiplantae</taxon>
        <taxon>Streptophyta</taxon>
        <taxon>Embryophyta</taxon>
        <taxon>Tracheophyta</taxon>
        <taxon>Spermatophyta</taxon>
        <taxon>Magnoliopsida</taxon>
        <taxon>Ranunculales</taxon>
        <taxon>Papaveraceae</taxon>
        <taxon>Papaveroideae</taxon>
        <taxon>Papaver</taxon>
    </lineage>
</organism>
<reference evidence="2" key="1">
    <citation type="submission" date="2022-04" db="EMBL/GenBank/DDBJ databases">
        <title>A functionally conserved STORR gene fusion in Papaver species that diverged 16.8 million years ago.</title>
        <authorList>
            <person name="Catania T."/>
        </authorList>
    </citation>
    <scope>NUCLEOTIDE SEQUENCE</scope>
    <source>
        <strain evidence="2">S-188037</strain>
    </source>
</reference>
<sequence>MTDRNTKDAVDRKGKRKMQEVDIEPRIHWYPHEYCVDCFPYGIAFPQGCESPGFEESFPWYLDDLQHNVNVKVEECLDQDGPPSVVHELLIDSPVERLKQFLKQPNPAPINQDTSNPFEDQGEGVVPNKSILQEKNVESGPSHPPEEHQGNQDKMSDIGEIGSQSSTAKPRRPGSDDDSWVLYAYHPKYGPFQVHEGVVVVADRFLVSGLSRVGFQSITLAADERHMVRQLAARPWHYDEPMHFPVMDALCPATGLIGQAIFTGGVQPTTDPVPDPNYPTTVPTK</sequence>
<accession>A0AAD4TIG4</accession>
<comment type="caution">
    <text evidence="2">The sequence shown here is derived from an EMBL/GenBank/DDBJ whole genome shotgun (WGS) entry which is preliminary data.</text>
</comment>
<gene>
    <name evidence="2" type="ORF">MKW98_022830</name>
</gene>
<proteinExistence type="predicted"/>
<feature type="non-terminal residue" evidence="2">
    <location>
        <position position="285"/>
    </location>
</feature>